<gene>
    <name evidence="1" type="ORF">MGSAQ_001014</name>
</gene>
<dbReference type="AlphaFoldDB" id="A0A1B6NVJ7"/>
<sequence length="34" mass="3862">MTLDSSVDFSSKMFLFNINDNGAVVDKHYARLLL</sequence>
<accession>A0A1B6NVJ7</accession>
<evidence type="ECO:0000313" key="1">
    <source>
        <dbReference type="EMBL" id="KTF07484.1"/>
    </source>
</evidence>
<name>A0A1B6NVJ7_9ZZZZ</name>
<comment type="caution">
    <text evidence="1">The sequence shown here is derived from an EMBL/GenBank/DDBJ whole genome shotgun (WGS) entry which is preliminary data.</text>
</comment>
<protein>
    <submittedName>
        <fullName evidence="1">Uncharacterized protein</fullName>
    </submittedName>
</protein>
<organism evidence="1">
    <name type="scientific">marine sediment metagenome</name>
    <dbReference type="NCBI Taxonomy" id="412755"/>
    <lineage>
        <taxon>unclassified sequences</taxon>
        <taxon>metagenomes</taxon>
        <taxon>ecological metagenomes</taxon>
    </lineage>
</organism>
<dbReference type="EMBL" id="AYSL01000509">
    <property type="protein sequence ID" value="KTF07484.1"/>
    <property type="molecule type" value="Genomic_DNA"/>
</dbReference>
<reference evidence="1" key="1">
    <citation type="submission" date="2013-11" db="EMBL/GenBank/DDBJ databases">
        <title>Microbial diversity, functional groups and degradation webs in Northern and Southern Mediterranean and Red Sea marine crude oil polluted sites.</title>
        <authorList>
            <person name="Daffonchio D."/>
            <person name="Mapelli F."/>
            <person name="Ferrer M."/>
            <person name="Richter M."/>
            <person name="Cherif A."/>
            <person name="Malkawi H.I."/>
            <person name="Yakimov M.M."/>
            <person name="Abdel-Fattah Y.R."/>
            <person name="Blaghen M."/>
            <person name="Golyshin P.N."/>
            <person name="Kalogerakis N."/>
            <person name="Boon N."/>
            <person name="Magagnini M."/>
            <person name="Fava F."/>
        </authorList>
    </citation>
    <scope>NUCLEOTIDE SEQUENCE</scope>
</reference>
<proteinExistence type="predicted"/>